<evidence type="ECO:0000313" key="2">
    <source>
        <dbReference type="EMBL" id="CAB4905970.1"/>
    </source>
</evidence>
<dbReference type="EMBL" id="CAEZSF010000096">
    <property type="protein sequence ID" value="CAB4541687.1"/>
    <property type="molecule type" value="Genomic_DNA"/>
</dbReference>
<dbReference type="AlphaFoldDB" id="A0A6J7GNQ4"/>
<gene>
    <name evidence="1" type="ORF">UFOPK1358_01059</name>
    <name evidence="2" type="ORF">UFOPK3519_01106</name>
</gene>
<reference evidence="2" key="1">
    <citation type="submission" date="2020-05" db="EMBL/GenBank/DDBJ databases">
        <authorList>
            <person name="Chiriac C."/>
            <person name="Salcher M."/>
            <person name="Ghai R."/>
            <person name="Kavagutti S V."/>
        </authorList>
    </citation>
    <scope>NUCLEOTIDE SEQUENCE</scope>
</reference>
<proteinExistence type="predicted"/>
<sequence length="72" mass="7495">MSRDIGEGPNLQGSVLRLAARIFGAGKLRIPSLTGANAAAVAVQASGGFFASGPASDKMLRWQILQLVRTVQ</sequence>
<accession>A0A6J7GNQ4</accession>
<organism evidence="2">
    <name type="scientific">freshwater metagenome</name>
    <dbReference type="NCBI Taxonomy" id="449393"/>
    <lineage>
        <taxon>unclassified sequences</taxon>
        <taxon>metagenomes</taxon>
        <taxon>ecological metagenomes</taxon>
    </lineage>
</organism>
<protein>
    <submittedName>
        <fullName evidence="2">Unannotated protein</fullName>
    </submittedName>
</protein>
<dbReference type="EMBL" id="CAFBMG010000084">
    <property type="protein sequence ID" value="CAB4905970.1"/>
    <property type="molecule type" value="Genomic_DNA"/>
</dbReference>
<name>A0A6J7GNQ4_9ZZZZ</name>
<evidence type="ECO:0000313" key="1">
    <source>
        <dbReference type="EMBL" id="CAB4541687.1"/>
    </source>
</evidence>